<gene>
    <name evidence="6" type="ORF">CAUJ_LOCUS7944</name>
</gene>
<dbReference type="GO" id="GO:0005777">
    <property type="term" value="C:peroxisome"/>
    <property type="evidence" value="ECO:0007669"/>
    <property type="project" value="UniProtKB-SubCell"/>
</dbReference>
<accession>A0A8S1H9P5</accession>
<feature type="domain" description="AMP-dependent synthetase/ligase" evidence="4">
    <location>
        <begin position="27"/>
        <end position="406"/>
    </location>
</feature>
<dbReference type="FunFam" id="3.30.300.30:FF:000007">
    <property type="entry name" value="4-coumarate--CoA ligase 2"/>
    <property type="match status" value="1"/>
</dbReference>
<dbReference type="Pfam" id="PF13193">
    <property type="entry name" value="AMP-binding_C"/>
    <property type="match status" value="1"/>
</dbReference>
<keyword evidence="7" id="KW-1185">Reference proteome</keyword>
<dbReference type="InterPro" id="IPR025110">
    <property type="entry name" value="AMP-bd_C"/>
</dbReference>
<evidence type="ECO:0000256" key="2">
    <source>
        <dbReference type="ARBA" id="ARBA00006432"/>
    </source>
</evidence>
<name>A0A8S1H9P5_9PELO</name>
<evidence type="ECO:0000256" key="1">
    <source>
        <dbReference type="ARBA" id="ARBA00004275"/>
    </source>
</evidence>
<dbReference type="AlphaFoldDB" id="A0A8S1H9P5"/>
<dbReference type="EMBL" id="CAJGYM010000025">
    <property type="protein sequence ID" value="CAD6192025.1"/>
    <property type="molecule type" value="Genomic_DNA"/>
</dbReference>
<feature type="domain" description="AMP-binding enzyme C-terminal" evidence="5">
    <location>
        <begin position="457"/>
        <end position="532"/>
    </location>
</feature>
<comment type="subcellular location">
    <subcellularLocation>
        <location evidence="1">Peroxisome</location>
    </subcellularLocation>
</comment>
<protein>
    <submittedName>
        <fullName evidence="6">Uncharacterized protein</fullName>
    </submittedName>
</protein>
<evidence type="ECO:0000256" key="3">
    <source>
        <dbReference type="ARBA" id="ARBA00023140"/>
    </source>
</evidence>
<dbReference type="Pfam" id="PF00501">
    <property type="entry name" value="AMP-binding"/>
    <property type="match status" value="1"/>
</dbReference>
<dbReference type="Gene3D" id="2.30.38.10">
    <property type="entry name" value="Luciferase, Domain 3"/>
    <property type="match status" value="1"/>
</dbReference>
<evidence type="ECO:0000259" key="5">
    <source>
        <dbReference type="Pfam" id="PF13193"/>
    </source>
</evidence>
<evidence type="ECO:0000313" key="6">
    <source>
        <dbReference type="EMBL" id="CAD6192025.1"/>
    </source>
</evidence>
<reference evidence="6" key="1">
    <citation type="submission" date="2020-10" db="EMBL/GenBank/DDBJ databases">
        <authorList>
            <person name="Kikuchi T."/>
        </authorList>
    </citation>
    <scope>NUCLEOTIDE SEQUENCE</scope>
    <source>
        <strain evidence="6">NKZ352</strain>
    </source>
</reference>
<evidence type="ECO:0000313" key="7">
    <source>
        <dbReference type="Proteomes" id="UP000835052"/>
    </source>
</evidence>
<comment type="similarity">
    <text evidence="2">Belongs to the ATP-dependent AMP-binding enzyme family.</text>
</comment>
<dbReference type="InterPro" id="IPR000873">
    <property type="entry name" value="AMP-dep_synth/lig_dom"/>
</dbReference>
<dbReference type="GO" id="GO:0016405">
    <property type="term" value="F:CoA-ligase activity"/>
    <property type="evidence" value="ECO:0007669"/>
    <property type="project" value="TreeGrafter"/>
</dbReference>
<organism evidence="6 7">
    <name type="scientific">Caenorhabditis auriculariae</name>
    <dbReference type="NCBI Taxonomy" id="2777116"/>
    <lineage>
        <taxon>Eukaryota</taxon>
        <taxon>Metazoa</taxon>
        <taxon>Ecdysozoa</taxon>
        <taxon>Nematoda</taxon>
        <taxon>Chromadorea</taxon>
        <taxon>Rhabditida</taxon>
        <taxon>Rhabditina</taxon>
        <taxon>Rhabditomorpha</taxon>
        <taxon>Rhabditoidea</taxon>
        <taxon>Rhabditidae</taxon>
        <taxon>Peloderinae</taxon>
        <taxon>Caenorhabditis</taxon>
    </lineage>
</organism>
<dbReference type="Proteomes" id="UP000835052">
    <property type="component" value="Unassembled WGS sequence"/>
</dbReference>
<sequence>MVYSSPSPPVPVSLEPLHTKMLNAIESHIAADPNAVAFVCAEDNNVRLTFREYREKAKNCAQFLSDRGFGHKNVLCQVLPNGLEYPVVLLGVLQCGGTMSGASAMFTDYELERQFLDSRCTAVATDEAHLPKVMQAAERCPQIKTILCVRKGNKSLPKGVFAYDEAIRTKFRGLPPYKFSPDDVALLPYSSGTTGSPKGVMLSHKNFGTMVEVVQAHQNQYISSFLSNNGNKFQWRGQPLCLMLPFYHIYGMGLLMNTVLEGLQGIVFKKFEPTIFLENIQKFKVQILFLVPPILLFLAKHPVAEKFDLSSLRVVISGAAPAGKDLCQEFTRKYPKARIAQAYGMTECGMASHIADFKQSDDYTSVGIVLNNFEQKVVDVTTGAEVPLGQRGEICVRSPTVMLGYLNRPEATAETIDKDGWLHTGDIGYLGKDLRMNIVDRLKELIKVKGLQVPPAELEDLLLSHPKIGDAAVIGIKDERCGEVPMAFVVRQDESLTIKDVLKFVEGKVSSYKWLAGGVEFLKEIPKAPSGKILRRFLRDEVARREKARL</sequence>
<dbReference type="PROSITE" id="PS00455">
    <property type="entry name" value="AMP_BINDING"/>
    <property type="match status" value="1"/>
</dbReference>
<dbReference type="SUPFAM" id="SSF56801">
    <property type="entry name" value="Acetyl-CoA synthetase-like"/>
    <property type="match status" value="1"/>
</dbReference>
<dbReference type="PANTHER" id="PTHR24096:SF422">
    <property type="entry name" value="BCDNA.GH02901"/>
    <property type="match status" value="1"/>
</dbReference>
<evidence type="ECO:0000259" key="4">
    <source>
        <dbReference type="Pfam" id="PF00501"/>
    </source>
</evidence>
<dbReference type="Gene3D" id="3.40.50.980">
    <property type="match status" value="2"/>
</dbReference>
<dbReference type="OrthoDB" id="10253869at2759"/>
<dbReference type="PANTHER" id="PTHR24096">
    <property type="entry name" value="LONG-CHAIN-FATTY-ACID--COA LIGASE"/>
    <property type="match status" value="1"/>
</dbReference>
<proteinExistence type="inferred from homology"/>
<dbReference type="Gene3D" id="3.30.300.30">
    <property type="match status" value="1"/>
</dbReference>
<dbReference type="CDD" id="cd05911">
    <property type="entry name" value="Firefly_Luc_like"/>
    <property type="match status" value="1"/>
</dbReference>
<comment type="caution">
    <text evidence="6">The sequence shown here is derived from an EMBL/GenBank/DDBJ whole genome shotgun (WGS) entry which is preliminary data.</text>
</comment>
<dbReference type="InterPro" id="IPR020845">
    <property type="entry name" value="AMP-binding_CS"/>
</dbReference>
<dbReference type="InterPro" id="IPR045851">
    <property type="entry name" value="AMP-bd_C_sf"/>
</dbReference>
<keyword evidence="3" id="KW-0576">Peroxisome</keyword>